<evidence type="ECO:0000256" key="19">
    <source>
        <dbReference type="SAM" id="Phobius"/>
    </source>
</evidence>
<comment type="subcellular location">
    <subcellularLocation>
        <location evidence="1">Cell inner membrane</location>
        <topology evidence="1">Multi-pass membrane protein</topology>
    </subcellularLocation>
    <subcellularLocation>
        <location evidence="18">Cell membrane</location>
        <topology evidence="18">Multi-pass membrane protein</topology>
    </subcellularLocation>
</comment>
<dbReference type="GO" id="GO:0005886">
    <property type="term" value="C:plasma membrane"/>
    <property type="evidence" value="ECO:0007669"/>
    <property type="project" value="UniProtKB-SubCell"/>
</dbReference>
<comment type="catalytic activity">
    <reaction evidence="14 18">
        <text>Typically cleaves a -Gly-|-Phe- bond to release an N-terminal, basic peptide of 5-8 residues from type IV prepilin, and then N-methylates the new N-terminal amino group, the methyl donor being S-adenosyl-L-methionine.</text>
        <dbReference type="EC" id="3.4.23.43"/>
    </reaction>
</comment>
<evidence type="ECO:0000256" key="10">
    <source>
        <dbReference type="ARBA" id="ARBA00022801"/>
    </source>
</evidence>
<keyword evidence="4" id="KW-0997">Cell inner membrane</keyword>
<evidence type="ECO:0000256" key="5">
    <source>
        <dbReference type="ARBA" id="ARBA00022603"/>
    </source>
</evidence>
<keyword evidence="3" id="KW-1003">Cell membrane</keyword>
<accession>A0A225SWD0</accession>
<dbReference type="EMBL" id="NJGV01000013">
    <property type="protein sequence ID" value="OWY33930.1"/>
    <property type="molecule type" value="Genomic_DNA"/>
</dbReference>
<evidence type="ECO:0000259" key="21">
    <source>
        <dbReference type="Pfam" id="PF06750"/>
    </source>
</evidence>
<gene>
    <name evidence="22" type="ORF">CEJ45_14980</name>
</gene>
<sequence>MSFLDALALPGNAALACMAALLGLLVGSFLNVVIHRVPLMMLRETANFVAQERGEALPHAGRYNLWLPASACPHCGAPLALHHKIPLLSWLLLRGRCGFCANAISARYPLVELLTALLFALLGWRFGLGLHGVALMVCAAFLIALAVIDAQTMLLPDDLTLPLMWLGLLVNILHRLVPLQDAVLGAMAGYGVLWLIYWIFKLATGKEGLGYGDFKLMAALGAWLGWQALPLVLLLASALGAVLGLALMGLGRHQRGQAIAFGPCLATAGMLTLLMGHGWLTQLLYDF</sequence>
<evidence type="ECO:0000256" key="11">
    <source>
        <dbReference type="ARBA" id="ARBA00022989"/>
    </source>
</evidence>
<evidence type="ECO:0000256" key="14">
    <source>
        <dbReference type="ARBA" id="ARBA00050401"/>
    </source>
</evidence>
<dbReference type="Proteomes" id="UP000214747">
    <property type="component" value="Unassembled WGS sequence"/>
</dbReference>
<evidence type="ECO:0000313" key="22">
    <source>
        <dbReference type="EMBL" id="OWY33930.1"/>
    </source>
</evidence>
<comment type="caution">
    <text evidence="22">The sequence shown here is derived from an EMBL/GenBank/DDBJ whole genome shotgun (WGS) entry which is preliminary data.</text>
</comment>
<evidence type="ECO:0000256" key="9">
    <source>
        <dbReference type="ARBA" id="ARBA00022692"/>
    </source>
</evidence>
<dbReference type="RefSeq" id="WP_088755874.1">
    <property type="nucleotide sequence ID" value="NZ_NJGV01000013.1"/>
</dbReference>
<feature type="transmembrane region" description="Helical" evidence="19">
    <location>
        <begin position="159"/>
        <end position="177"/>
    </location>
</feature>
<dbReference type="EC" id="2.1.1.-" evidence="18"/>
<protein>
    <recommendedName>
        <fullName evidence="16 18">Prepilin leader peptidase/N-methyltransferase</fullName>
        <ecNumber evidence="18">2.1.1.-</ecNumber>
        <ecNumber evidence="15 18">3.4.23.43</ecNumber>
    </recommendedName>
</protein>
<reference evidence="22 23" key="1">
    <citation type="journal article" date="2010" name="Int. J. Syst. Evol. Microbiol.">
        <title>Reclassification of Herbaspirillum putei as a later heterotypic synonym of Herbaspirillum huttiense, with the description of H. huttiense subsp. huttiense subsp. nov. and H. huttiense subsp. putei subsp. nov., comb. nov., and description of Herbaspirillum aquaticum sp. nov.</title>
        <authorList>
            <person name="Dobritsa A.P."/>
            <person name="Reddy M.C."/>
            <person name="Samadpour M."/>
        </authorList>
    </citation>
    <scope>NUCLEOTIDE SEQUENCE [LARGE SCALE GENOMIC DNA]</scope>
    <source>
        <strain evidence="22 23">IEH 4430</strain>
    </source>
</reference>
<proteinExistence type="inferred from homology"/>
<dbReference type="GO" id="GO:0006465">
    <property type="term" value="P:signal peptide processing"/>
    <property type="evidence" value="ECO:0007669"/>
    <property type="project" value="TreeGrafter"/>
</dbReference>
<dbReference type="PRINTS" id="PR00864">
    <property type="entry name" value="PREPILNPTASE"/>
</dbReference>
<evidence type="ECO:0000256" key="4">
    <source>
        <dbReference type="ARBA" id="ARBA00022519"/>
    </source>
</evidence>
<dbReference type="GO" id="GO:0004190">
    <property type="term" value="F:aspartic-type endopeptidase activity"/>
    <property type="evidence" value="ECO:0007669"/>
    <property type="project" value="UniProtKB-EC"/>
</dbReference>
<keyword evidence="10 18" id="KW-0378">Hydrolase</keyword>
<dbReference type="PANTHER" id="PTHR30487:SF0">
    <property type="entry name" value="PREPILIN LEADER PEPTIDASE_N-METHYLTRANSFERASE-RELATED"/>
    <property type="match status" value="1"/>
</dbReference>
<feature type="transmembrane region" description="Helical" evidence="19">
    <location>
        <begin position="183"/>
        <end position="200"/>
    </location>
</feature>
<feature type="domain" description="Prepilin type IV endopeptidase peptidase" evidence="20">
    <location>
        <begin position="136"/>
        <end position="245"/>
    </location>
</feature>
<dbReference type="FunFam" id="1.20.120.1220:FF:000001">
    <property type="entry name" value="Type 4 prepilin-like proteins leader peptide-processing enzyme"/>
    <property type="match status" value="1"/>
</dbReference>
<evidence type="ECO:0000259" key="20">
    <source>
        <dbReference type="Pfam" id="PF01478"/>
    </source>
</evidence>
<dbReference type="InterPro" id="IPR014032">
    <property type="entry name" value="Peptidase_A24A_bac"/>
</dbReference>
<evidence type="ECO:0000313" key="23">
    <source>
        <dbReference type="Proteomes" id="UP000214747"/>
    </source>
</evidence>
<feature type="transmembrane region" description="Helical" evidence="19">
    <location>
        <begin position="12"/>
        <end position="34"/>
    </location>
</feature>
<comment type="function">
    <text evidence="18">Plays an essential role in type IV pili and type II pseudopili formation by proteolytically removing the leader sequence from substrate proteins and subsequently monomethylating the alpha-amino group of the newly exposed N-terminal phenylalanine.</text>
</comment>
<keyword evidence="8" id="KW-0949">S-adenosyl-L-methionine</keyword>
<evidence type="ECO:0000256" key="7">
    <source>
        <dbReference type="ARBA" id="ARBA00022679"/>
    </source>
</evidence>
<evidence type="ECO:0000256" key="1">
    <source>
        <dbReference type="ARBA" id="ARBA00004429"/>
    </source>
</evidence>
<keyword evidence="6 18" id="KW-0645">Protease</keyword>
<dbReference type="GO" id="GO:0032259">
    <property type="term" value="P:methylation"/>
    <property type="evidence" value="ECO:0007669"/>
    <property type="project" value="UniProtKB-KW"/>
</dbReference>
<evidence type="ECO:0000256" key="6">
    <source>
        <dbReference type="ARBA" id="ARBA00022670"/>
    </source>
</evidence>
<feature type="transmembrane region" description="Helical" evidence="19">
    <location>
        <begin position="258"/>
        <end position="280"/>
    </location>
</feature>
<dbReference type="InterPro" id="IPR050882">
    <property type="entry name" value="Prepilin_peptidase/N-MTase"/>
</dbReference>
<keyword evidence="12 19" id="KW-0472">Membrane</keyword>
<name>A0A225SWD0_9BURK</name>
<evidence type="ECO:0000256" key="15">
    <source>
        <dbReference type="ARBA" id="ARBA00067082"/>
    </source>
</evidence>
<evidence type="ECO:0000256" key="2">
    <source>
        <dbReference type="ARBA" id="ARBA00005801"/>
    </source>
</evidence>
<feature type="transmembrane region" description="Helical" evidence="19">
    <location>
        <begin position="128"/>
        <end position="147"/>
    </location>
</feature>
<evidence type="ECO:0000256" key="13">
    <source>
        <dbReference type="ARBA" id="ARBA00023268"/>
    </source>
</evidence>
<organism evidence="22 23">
    <name type="scientific">Herbaspirillum aquaticum</name>
    <dbReference type="NCBI Taxonomy" id="568783"/>
    <lineage>
        <taxon>Bacteria</taxon>
        <taxon>Pseudomonadati</taxon>
        <taxon>Pseudomonadota</taxon>
        <taxon>Betaproteobacteria</taxon>
        <taxon>Burkholderiales</taxon>
        <taxon>Oxalobacteraceae</taxon>
        <taxon>Herbaspirillum</taxon>
    </lineage>
</organism>
<feature type="domain" description="Prepilin peptidase A24 N-terminal" evidence="21">
    <location>
        <begin position="21"/>
        <end position="126"/>
    </location>
</feature>
<dbReference type="Pfam" id="PF01478">
    <property type="entry name" value="Peptidase_A24"/>
    <property type="match status" value="1"/>
</dbReference>
<dbReference type="AlphaFoldDB" id="A0A225SWD0"/>
<keyword evidence="13 18" id="KW-0511">Multifunctional enzyme</keyword>
<dbReference type="Gene3D" id="1.20.120.1220">
    <property type="match status" value="1"/>
</dbReference>
<evidence type="ECO:0000256" key="17">
    <source>
        <dbReference type="RuleBase" id="RU003793"/>
    </source>
</evidence>
<dbReference type="EC" id="3.4.23.43" evidence="15 18"/>
<keyword evidence="9 18" id="KW-0812">Transmembrane</keyword>
<evidence type="ECO:0000256" key="8">
    <source>
        <dbReference type="ARBA" id="ARBA00022691"/>
    </source>
</evidence>
<keyword evidence="23" id="KW-1185">Reference proteome</keyword>
<keyword evidence="5 18" id="KW-0489">Methyltransferase</keyword>
<dbReference type="InterPro" id="IPR000045">
    <property type="entry name" value="Prepilin_IV_endopep_pep"/>
</dbReference>
<comment type="similarity">
    <text evidence="2 17">Belongs to the peptidase A24 family.</text>
</comment>
<feature type="transmembrane region" description="Helical" evidence="19">
    <location>
        <begin position="232"/>
        <end position="251"/>
    </location>
</feature>
<dbReference type="PANTHER" id="PTHR30487">
    <property type="entry name" value="TYPE 4 PREPILIN-LIKE PROTEINS LEADER PEPTIDE-PROCESSING ENZYME"/>
    <property type="match status" value="1"/>
</dbReference>
<evidence type="ECO:0000256" key="3">
    <source>
        <dbReference type="ARBA" id="ARBA00022475"/>
    </source>
</evidence>
<dbReference type="InterPro" id="IPR010627">
    <property type="entry name" value="Prepilin_pept_A24_N"/>
</dbReference>
<keyword evidence="11 19" id="KW-1133">Transmembrane helix</keyword>
<dbReference type="Pfam" id="PF06750">
    <property type="entry name" value="A24_N_bact"/>
    <property type="match status" value="1"/>
</dbReference>
<evidence type="ECO:0000256" key="16">
    <source>
        <dbReference type="ARBA" id="ARBA00071870"/>
    </source>
</evidence>
<evidence type="ECO:0000256" key="18">
    <source>
        <dbReference type="RuleBase" id="RU003794"/>
    </source>
</evidence>
<evidence type="ECO:0000256" key="12">
    <source>
        <dbReference type="ARBA" id="ARBA00023136"/>
    </source>
</evidence>
<dbReference type="GO" id="GO:0008168">
    <property type="term" value="F:methyltransferase activity"/>
    <property type="evidence" value="ECO:0007669"/>
    <property type="project" value="UniProtKB-KW"/>
</dbReference>
<keyword evidence="7 18" id="KW-0808">Transferase</keyword>